<dbReference type="GO" id="GO:0006865">
    <property type="term" value="P:amino acid transport"/>
    <property type="evidence" value="ECO:0007669"/>
    <property type="project" value="UniProtKB-KW"/>
</dbReference>
<dbReference type="Pfam" id="PF00324">
    <property type="entry name" value="AA_permease"/>
    <property type="match status" value="1"/>
</dbReference>
<evidence type="ECO:0000256" key="1">
    <source>
        <dbReference type="ARBA" id="ARBA00004651"/>
    </source>
</evidence>
<gene>
    <name evidence="10" type="ORF">CD039_02835</name>
</gene>
<name>A0A2K4FEH9_9STAP</name>
<protein>
    <submittedName>
        <fullName evidence="10">Gamma-aminobutyrate permease</fullName>
    </submittedName>
</protein>
<evidence type="ECO:0000313" key="10">
    <source>
        <dbReference type="EMBL" id="POA09697.1"/>
    </source>
</evidence>
<dbReference type="OrthoDB" id="9780162at2"/>
<dbReference type="EMBL" id="PPPX01000001">
    <property type="protein sequence ID" value="POA09697.1"/>
    <property type="molecule type" value="Genomic_DNA"/>
</dbReference>
<feature type="transmembrane region" description="Helical" evidence="8">
    <location>
        <begin position="402"/>
        <end position="421"/>
    </location>
</feature>
<dbReference type="AlphaFoldDB" id="A0A2K4FEH9"/>
<keyword evidence="11" id="KW-1185">Reference proteome</keyword>
<dbReference type="GO" id="GO:0005886">
    <property type="term" value="C:plasma membrane"/>
    <property type="evidence" value="ECO:0007669"/>
    <property type="project" value="UniProtKB-SubCell"/>
</dbReference>
<feature type="transmembrane region" description="Helical" evidence="8">
    <location>
        <begin position="80"/>
        <end position="99"/>
    </location>
</feature>
<reference evidence="10 11" key="1">
    <citation type="submission" date="2017-08" db="EMBL/GenBank/DDBJ databases">
        <title>Draft genome sequences of 64 type strains of genus Staph aureus.</title>
        <authorList>
            <person name="Cole K."/>
            <person name="Golubchik T."/>
            <person name="Russell J."/>
            <person name="Foster D."/>
            <person name="Llewelyn M."/>
            <person name="Wilson D."/>
            <person name="Crook D."/>
            <person name="Paul J."/>
        </authorList>
    </citation>
    <scope>NUCLEOTIDE SEQUENCE [LARGE SCALE GENOMIC DNA]</scope>
    <source>
        <strain evidence="10 11">DSM 29875</strain>
    </source>
</reference>
<evidence type="ECO:0000256" key="8">
    <source>
        <dbReference type="SAM" id="Phobius"/>
    </source>
</evidence>
<feature type="transmembrane region" description="Helical" evidence="8">
    <location>
        <begin position="238"/>
        <end position="257"/>
    </location>
</feature>
<keyword evidence="6 8" id="KW-1133">Transmembrane helix</keyword>
<evidence type="ECO:0000256" key="6">
    <source>
        <dbReference type="ARBA" id="ARBA00022989"/>
    </source>
</evidence>
<dbReference type="InterPro" id="IPR004841">
    <property type="entry name" value="AA-permease/SLC12A_dom"/>
</dbReference>
<evidence type="ECO:0000256" key="2">
    <source>
        <dbReference type="ARBA" id="ARBA00022448"/>
    </source>
</evidence>
<evidence type="ECO:0000256" key="5">
    <source>
        <dbReference type="ARBA" id="ARBA00022970"/>
    </source>
</evidence>
<feature type="transmembrane region" description="Helical" evidence="8">
    <location>
        <begin position="149"/>
        <end position="173"/>
    </location>
</feature>
<comment type="subcellular location">
    <subcellularLocation>
        <location evidence="1">Cell membrane</location>
        <topology evidence="1">Multi-pass membrane protein</topology>
    </subcellularLocation>
</comment>
<dbReference type="FunFam" id="1.20.1740.10:FF:000001">
    <property type="entry name" value="Amino acid permease"/>
    <property type="match status" value="1"/>
</dbReference>
<keyword evidence="5" id="KW-0029">Amino-acid transport</keyword>
<feature type="transmembrane region" description="Helical" evidence="8">
    <location>
        <begin position="12"/>
        <end position="30"/>
    </location>
</feature>
<dbReference type="PANTHER" id="PTHR43495:SF2">
    <property type="entry name" value="D-SERINE_D-ALANINE_GLYCINE TRANSPORTER"/>
    <property type="match status" value="1"/>
</dbReference>
<feature type="transmembrane region" description="Helical" evidence="8">
    <location>
        <begin position="193"/>
        <end position="217"/>
    </location>
</feature>
<feature type="transmembrane region" description="Helical" evidence="8">
    <location>
        <begin position="357"/>
        <end position="381"/>
    </location>
</feature>
<dbReference type="GO" id="GO:0055085">
    <property type="term" value="P:transmembrane transport"/>
    <property type="evidence" value="ECO:0007669"/>
    <property type="project" value="InterPro"/>
</dbReference>
<evidence type="ECO:0000259" key="9">
    <source>
        <dbReference type="Pfam" id="PF00324"/>
    </source>
</evidence>
<feature type="transmembrane region" description="Helical" evidence="8">
    <location>
        <begin position="269"/>
        <end position="293"/>
    </location>
</feature>
<keyword evidence="3" id="KW-1003">Cell membrane</keyword>
<feature type="transmembrane region" description="Helical" evidence="8">
    <location>
        <begin position="427"/>
        <end position="446"/>
    </location>
</feature>
<keyword evidence="7 8" id="KW-0472">Membrane</keyword>
<feature type="transmembrane region" description="Helical" evidence="8">
    <location>
        <begin position="329"/>
        <end position="351"/>
    </location>
</feature>
<evidence type="ECO:0000313" key="11">
    <source>
        <dbReference type="Proteomes" id="UP000242712"/>
    </source>
</evidence>
<dbReference type="GeneID" id="98297273"/>
<feature type="domain" description="Amino acid permease/ SLC12A" evidence="9">
    <location>
        <begin position="13"/>
        <end position="448"/>
    </location>
</feature>
<keyword evidence="2" id="KW-0813">Transport</keyword>
<dbReference type="RefSeq" id="WP_103371036.1">
    <property type="nucleotide sequence ID" value="NZ_CBCRVO010000001.1"/>
</dbReference>
<dbReference type="PANTHER" id="PTHR43495">
    <property type="entry name" value="GABA PERMEASE"/>
    <property type="match status" value="1"/>
</dbReference>
<feature type="transmembrane region" description="Helical" evidence="8">
    <location>
        <begin position="42"/>
        <end position="60"/>
    </location>
</feature>
<evidence type="ECO:0000256" key="3">
    <source>
        <dbReference type="ARBA" id="ARBA00022475"/>
    </source>
</evidence>
<dbReference type="Gene3D" id="1.20.1740.10">
    <property type="entry name" value="Amino acid/polyamine transporter I"/>
    <property type="match status" value="1"/>
</dbReference>
<evidence type="ECO:0000256" key="4">
    <source>
        <dbReference type="ARBA" id="ARBA00022692"/>
    </source>
</evidence>
<keyword evidence="4 8" id="KW-0812">Transmembrane</keyword>
<dbReference type="Proteomes" id="UP000242712">
    <property type="component" value="Unassembled WGS sequence"/>
</dbReference>
<accession>A0A2K4FEH9</accession>
<proteinExistence type="predicted"/>
<feature type="transmembrane region" description="Helical" evidence="8">
    <location>
        <begin position="119"/>
        <end position="137"/>
    </location>
</feature>
<sequence>MAKHLRRELSNRHIQLIAIGGAIGTGLFFGSGNTIAKAGPSILFTYMIVGFFLFLFMRAMGEMLLAKTGFNTFTDIAHEYLGPFVGFVVGWSYWMSWVITVMGDLTAIAQYINYFNPNIPNWLTCFSVLIFLLVLNLSSTKIFGELEFWFSIIKVVTILALIVVGIVLVALAFKTPTGAHASFSNLYSHGGMFPHGMSGFLMSFEMAVYAFMGIEFIGITAGETKDPEKTLPRAINSVPLRIIIFYVGALAVIMMVVPWTQINPENSPFVSLFALAGVPFAALLINSVVLTAAASSANSGIFTNSRILFSLGDKQQAPKMMVALSKRGIPQNALIVTCILISITVILNFIIPDGEKVFVYISSVVTSITIVVWALIVCAYISYVKKDKALHQASKFKLPGGVFAAYSVIIFFIFIAIILLFDPETLIGFILSPVWYSGVAIAYYFHKRALSKDPDRLAKL</sequence>
<organism evidence="10 11">
    <name type="scientific">Staphylococcus argensis</name>
    <dbReference type="NCBI Taxonomy" id="1607738"/>
    <lineage>
        <taxon>Bacteria</taxon>
        <taxon>Bacillati</taxon>
        <taxon>Bacillota</taxon>
        <taxon>Bacilli</taxon>
        <taxon>Bacillales</taxon>
        <taxon>Staphylococcaceae</taxon>
        <taxon>Staphylococcus</taxon>
    </lineage>
</organism>
<dbReference type="PIRSF" id="PIRSF006060">
    <property type="entry name" value="AA_transporter"/>
    <property type="match status" value="1"/>
</dbReference>
<evidence type="ECO:0000256" key="7">
    <source>
        <dbReference type="ARBA" id="ARBA00023136"/>
    </source>
</evidence>
<comment type="caution">
    <text evidence="10">The sequence shown here is derived from an EMBL/GenBank/DDBJ whole genome shotgun (WGS) entry which is preliminary data.</text>
</comment>